<dbReference type="EMBL" id="VGLS01001184">
    <property type="protein sequence ID" value="MBM3227086.1"/>
    <property type="molecule type" value="Genomic_DNA"/>
</dbReference>
<organism evidence="2 3">
    <name type="scientific">Tectimicrobiota bacterium</name>
    <dbReference type="NCBI Taxonomy" id="2528274"/>
    <lineage>
        <taxon>Bacteria</taxon>
        <taxon>Pseudomonadati</taxon>
        <taxon>Nitrospinota/Tectimicrobiota group</taxon>
        <taxon>Candidatus Tectimicrobiota</taxon>
    </lineage>
</organism>
<evidence type="ECO:0000256" key="1">
    <source>
        <dbReference type="SAM" id="MobiDB-lite"/>
    </source>
</evidence>
<feature type="region of interest" description="Disordered" evidence="1">
    <location>
        <begin position="257"/>
        <end position="293"/>
    </location>
</feature>
<reference evidence="2" key="1">
    <citation type="submission" date="2019-03" db="EMBL/GenBank/DDBJ databases">
        <title>Lake Tanganyika Metagenome-Assembled Genomes (MAGs).</title>
        <authorList>
            <person name="Tran P."/>
        </authorList>
    </citation>
    <scope>NUCLEOTIDE SEQUENCE</scope>
    <source>
        <strain evidence="2">K_DeepCast_65m_m2_066</strain>
    </source>
</reference>
<evidence type="ECO:0000313" key="2">
    <source>
        <dbReference type="EMBL" id="MBM3227086.1"/>
    </source>
</evidence>
<comment type="caution">
    <text evidence="2">The sequence shown here is derived from an EMBL/GenBank/DDBJ whole genome shotgun (WGS) entry which is preliminary data.</text>
</comment>
<protein>
    <submittedName>
        <fullName evidence="2">Uncharacterized protein</fullName>
    </submittedName>
</protein>
<sequence length="293" mass="32108">MHLALAHRDHGLHTILDIKIHSHVLRGDDEMRVMLSGRIESLRIAEGENAAAYAERVRAFGEQPEAIEEYRRLLDALQERLGDALRMAIPGAEVHSTPAQVSLIWPDDRNIARFRQLHFGEAIDEPRYRPVPTRQRYGAYNDPYYLYYHDPYYDLTNWLLLDSLFRRPTWSASTVHVVHGDGTMVDMQQHPSTAASAWASEIVQFDATGALHVSDTIADTWGGAEVAEASRWGSVEVETDSTENRWGGSDVSVVDTSSAGWGGSDVSGTSSSCGSSCSASSGSSCGSSCSSSC</sequence>
<dbReference type="AlphaFoldDB" id="A0A938B524"/>
<accession>A0A938B524</accession>
<dbReference type="Proteomes" id="UP000712673">
    <property type="component" value="Unassembled WGS sequence"/>
</dbReference>
<proteinExistence type="predicted"/>
<evidence type="ECO:0000313" key="3">
    <source>
        <dbReference type="Proteomes" id="UP000712673"/>
    </source>
</evidence>
<feature type="compositionally biased region" description="Low complexity" evidence="1">
    <location>
        <begin position="266"/>
        <end position="293"/>
    </location>
</feature>
<name>A0A938B524_UNCTE</name>
<gene>
    <name evidence="2" type="ORF">FJZ47_25240</name>
</gene>